<dbReference type="GeneID" id="88357221"/>
<sequence length="180" mass="18566">MTANSNTALRSTTPGGPGEALGSVSGPAIGLLLLRVVFGGLLFSHGSQKLFGWFHGAGWEKTTAGFEQMGYHPGKFFGTLAGLCEFTGGALLFLGLATPLAAAIVVGTMLNAIHVEWSHGLYGGYETALLYLVVAAAVGFTGPGRYSLDHGRPWHRNGLVWGGGAIVLAVVAAVLTLALK</sequence>
<feature type="region of interest" description="Disordered" evidence="7">
    <location>
        <begin position="1"/>
        <end position="20"/>
    </location>
</feature>
<evidence type="ECO:0000256" key="3">
    <source>
        <dbReference type="ARBA" id="ARBA00022475"/>
    </source>
</evidence>
<keyword evidence="5 8" id="KW-1133">Transmembrane helix</keyword>
<dbReference type="Proteomes" id="UP000221961">
    <property type="component" value="Chromosome"/>
</dbReference>
<comment type="subcellular location">
    <subcellularLocation>
        <location evidence="1">Cell membrane</location>
        <topology evidence="1">Multi-pass membrane protein</topology>
    </subcellularLocation>
</comment>
<dbReference type="Pfam" id="PF07681">
    <property type="entry name" value="DoxX"/>
    <property type="match status" value="1"/>
</dbReference>
<evidence type="ECO:0000256" key="7">
    <source>
        <dbReference type="SAM" id="MobiDB-lite"/>
    </source>
</evidence>
<evidence type="ECO:0000313" key="9">
    <source>
        <dbReference type="EMBL" id="ATL66031.1"/>
    </source>
</evidence>
<evidence type="ECO:0000256" key="8">
    <source>
        <dbReference type="SAM" id="Phobius"/>
    </source>
</evidence>
<keyword evidence="6 8" id="KW-0472">Membrane</keyword>
<dbReference type="EMBL" id="CP023778">
    <property type="protein sequence ID" value="ATL66031.1"/>
    <property type="molecule type" value="Genomic_DNA"/>
</dbReference>
<keyword evidence="3" id="KW-1003">Cell membrane</keyword>
<feature type="transmembrane region" description="Helical" evidence="8">
    <location>
        <begin position="20"/>
        <end position="43"/>
    </location>
</feature>
<reference evidence="9 10" key="1">
    <citation type="submission" date="2017-10" db="EMBL/GenBank/DDBJ databases">
        <title>Comparative genomics between pathogenic Norcardia.</title>
        <authorList>
            <person name="Zeng L."/>
        </authorList>
    </citation>
    <scope>NUCLEOTIDE SEQUENCE [LARGE SCALE GENOMIC DNA]</scope>
    <source>
        <strain evidence="9 10">NC_YFY_NT001</strain>
    </source>
</reference>
<organism evidence="9 10">
    <name type="scientific">Nocardia terpenica</name>
    <dbReference type="NCBI Taxonomy" id="455432"/>
    <lineage>
        <taxon>Bacteria</taxon>
        <taxon>Bacillati</taxon>
        <taxon>Actinomycetota</taxon>
        <taxon>Actinomycetes</taxon>
        <taxon>Mycobacteriales</taxon>
        <taxon>Nocardiaceae</taxon>
        <taxon>Nocardia</taxon>
    </lineage>
</organism>
<name>A0A291REK9_9NOCA</name>
<dbReference type="AlphaFoldDB" id="A0A291REK9"/>
<evidence type="ECO:0000256" key="4">
    <source>
        <dbReference type="ARBA" id="ARBA00022692"/>
    </source>
</evidence>
<proteinExistence type="inferred from homology"/>
<feature type="transmembrane region" description="Helical" evidence="8">
    <location>
        <begin position="90"/>
        <end position="113"/>
    </location>
</feature>
<evidence type="ECO:0000256" key="5">
    <source>
        <dbReference type="ARBA" id="ARBA00022989"/>
    </source>
</evidence>
<evidence type="ECO:0000256" key="6">
    <source>
        <dbReference type="ARBA" id="ARBA00023136"/>
    </source>
</evidence>
<dbReference type="InterPro" id="IPR051907">
    <property type="entry name" value="DoxX-like_oxidoreductase"/>
</dbReference>
<dbReference type="RefSeq" id="WP_098693245.1">
    <property type="nucleotide sequence ID" value="NZ_CP023778.1"/>
</dbReference>
<accession>A0A291REK9</accession>
<dbReference type="GO" id="GO:0005886">
    <property type="term" value="C:plasma membrane"/>
    <property type="evidence" value="ECO:0007669"/>
    <property type="project" value="UniProtKB-SubCell"/>
</dbReference>
<evidence type="ECO:0000256" key="1">
    <source>
        <dbReference type="ARBA" id="ARBA00004651"/>
    </source>
</evidence>
<dbReference type="PANTHER" id="PTHR33452:SF1">
    <property type="entry name" value="INNER MEMBRANE PROTEIN YPHA-RELATED"/>
    <property type="match status" value="1"/>
</dbReference>
<gene>
    <name evidence="9" type="ORF">CRH09_07225</name>
</gene>
<feature type="compositionally biased region" description="Polar residues" evidence="7">
    <location>
        <begin position="1"/>
        <end position="14"/>
    </location>
</feature>
<dbReference type="PANTHER" id="PTHR33452">
    <property type="entry name" value="OXIDOREDUCTASE CATD-RELATED"/>
    <property type="match status" value="1"/>
</dbReference>
<keyword evidence="4 8" id="KW-0812">Transmembrane</keyword>
<dbReference type="InterPro" id="IPR032808">
    <property type="entry name" value="DoxX"/>
</dbReference>
<evidence type="ECO:0000256" key="2">
    <source>
        <dbReference type="ARBA" id="ARBA00006679"/>
    </source>
</evidence>
<feature type="transmembrane region" description="Helical" evidence="8">
    <location>
        <begin position="158"/>
        <end position="179"/>
    </location>
</feature>
<comment type="similarity">
    <text evidence="2">Belongs to the DoxX family.</text>
</comment>
<evidence type="ECO:0000313" key="10">
    <source>
        <dbReference type="Proteomes" id="UP000221961"/>
    </source>
</evidence>
<dbReference type="KEGG" id="ntp:CRH09_07225"/>
<feature type="transmembrane region" description="Helical" evidence="8">
    <location>
        <begin position="128"/>
        <end position="146"/>
    </location>
</feature>
<protein>
    <submittedName>
        <fullName evidence="9">DoxX family protein</fullName>
    </submittedName>
</protein>